<evidence type="ECO:0000313" key="1">
    <source>
        <dbReference type="EMBL" id="GAG22376.1"/>
    </source>
</evidence>
<accession>X0XBP1</accession>
<dbReference type="EMBL" id="BARS01039739">
    <property type="protein sequence ID" value="GAG22376.1"/>
    <property type="molecule type" value="Genomic_DNA"/>
</dbReference>
<gene>
    <name evidence="1" type="ORF">S01H1_60662</name>
</gene>
<name>X0XBP1_9ZZZZ</name>
<dbReference type="AlphaFoldDB" id="X0XBP1"/>
<reference evidence="1" key="1">
    <citation type="journal article" date="2014" name="Front. Microbiol.">
        <title>High frequency of phylogenetically diverse reductive dehalogenase-homologous genes in deep subseafloor sedimentary metagenomes.</title>
        <authorList>
            <person name="Kawai M."/>
            <person name="Futagami T."/>
            <person name="Toyoda A."/>
            <person name="Takaki Y."/>
            <person name="Nishi S."/>
            <person name="Hori S."/>
            <person name="Arai W."/>
            <person name="Tsubouchi T."/>
            <person name="Morono Y."/>
            <person name="Uchiyama I."/>
            <person name="Ito T."/>
            <person name="Fujiyama A."/>
            <person name="Inagaki F."/>
            <person name="Takami H."/>
        </authorList>
    </citation>
    <scope>NUCLEOTIDE SEQUENCE</scope>
    <source>
        <strain evidence="1">Expedition CK06-06</strain>
    </source>
</reference>
<organism evidence="1">
    <name type="scientific">marine sediment metagenome</name>
    <dbReference type="NCBI Taxonomy" id="412755"/>
    <lineage>
        <taxon>unclassified sequences</taxon>
        <taxon>metagenomes</taxon>
        <taxon>ecological metagenomes</taxon>
    </lineage>
</organism>
<proteinExistence type="predicted"/>
<sequence length="80" mass="9691">MENKKQKKKGREYYILAGEPGVREMLDDIDMELSPLYFMVIKEHSKLGKLLSKEAKKRVNKLVNRRKYPKRRERRKNENI</sequence>
<protein>
    <submittedName>
        <fullName evidence="1">Uncharacterized protein</fullName>
    </submittedName>
</protein>
<comment type="caution">
    <text evidence="1">The sequence shown here is derived from an EMBL/GenBank/DDBJ whole genome shotgun (WGS) entry which is preliminary data.</text>
</comment>